<evidence type="ECO:0000313" key="4">
    <source>
        <dbReference type="EMBL" id="KAH3875371.1"/>
    </source>
</evidence>
<feature type="chain" id="PRO_5039074254" description="EGF-like domain-containing protein" evidence="2">
    <location>
        <begin position="23"/>
        <end position="930"/>
    </location>
</feature>
<keyword evidence="5" id="KW-1185">Reference proteome</keyword>
<feature type="domain" description="EGF-like" evidence="3">
    <location>
        <begin position="500"/>
        <end position="536"/>
    </location>
</feature>
<evidence type="ECO:0000313" key="5">
    <source>
        <dbReference type="Proteomes" id="UP000828390"/>
    </source>
</evidence>
<sequence length="930" mass="98432">MWKQVLLVGVSMLAALVVPSHAQCQINNCQTCLLESGEYKCATCQVDDYAINSARTACCSVGCYQDSSGFAACHVNQTCVYDGCHPGYIGPKCTPCKSFVPNCDSCRALAGSSKIDCVTCARGYYRNLDGTQCCSNSGCDSCTGTNNAVCSVCKPGWFLYQTSCDQCGTTCVSPSNGTARCDPVTGSCYYGCQPNYHGSKCQRLCNVANCITCTYNEPSDNLTCAVCVAGRYGPYCISCNSNCLRDTGDICIHNGTCLDGCRPGYRGDKCDVSCEATLGLSNCAVCDRYQFACTVCKPGFHGSQCQLPCGVNCVAVGGARYCNISDGTCRDGCMPTYYRHDCSGSCPNCGYDVCHRTTGTCLNAICDSGFYGETCNQSCPVNCGSDPNGNAYCNFTSGDCTYGCRDGYYGAKCTLGCSQFCKRSPANTEKGPLCNQATGNCVYACEPGSYTPTCREVCRSKCVDNTCDINSGTCAECDKGANAGVLCPTGTCSVGKFGTFCNEDCPGGAQCWNRTCNRYTSTCIGCVVGRWGDICNRTCPNCVNGLCEQSTGFCQLGCVNGYYGDNCNYRCDDRCTVCNRVNGTCEVCNVGTFGDTCQRNCSANCVSDPGQNFSTCAKENGGCTSGACKPGFFAPHCGLTCSQTCAERSLDVQVCEINTGDCVYGCDDGFYNPTCAHPCSTTCRNKRCVNAGNNCVDGCVDEYYNFPTCDTQCNSKCVNSTCDDVGGACSYGCRVGYYGNQCQLTCPSNNTCVNYTCDRMLGYCRECDLPKPGFQCREAACDVGFYGNFCTTPCPGGSNCSGSTCERYTASAKGVSAAVMATTVREHAPTVLVASVIRLPVCAKARAWTAISGTNATPRCGNRCTRCAQFTGACLVCHVGAHGISCEFNCSTQCLPLSSGIISCNKVSETVTAAHACQDSIDPRVPRHAV</sequence>
<reference evidence="4" key="1">
    <citation type="journal article" date="2019" name="bioRxiv">
        <title>The Genome of the Zebra Mussel, Dreissena polymorpha: A Resource for Invasive Species Research.</title>
        <authorList>
            <person name="McCartney M.A."/>
            <person name="Auch B."/>
            <person name="Kono T."/>
            <person name="Mallez S."/>
            <person name="Zhang Y."/>
            <person name="Obille A."/>
            <person name="Becker A."/>
            <person name="Abrahante J.E."/>
            <person name="Garbe J."/>
            <person name="Badalamenti J.P."/>
            <person name="Herman A."/>
            <person name="Mangelson H."/>
            <person name="Liachko I."/>
            <person name="Sullivan S."/>
            <person name="Sone E.D."/>
            <person name="Koren S."/>
            <person name="Silverstein K.A.T."/>
            <person name="Beckman K.B."/>
            <person name="Gohl D.M."/>
        </authorList>
    </citation>
    <scope>NUCLEOTIDE SEQUENCE</scope>
    <source>
        <strain evidence="4">Duluth1</strain>
        <tissue evidence="4">Whole animal</tissue>
    </source>
</reference>
<dbReference type="GO" id="GO:0005044">
    <property type="term" value="F:scavenger receptor activity"/>
    <property type="evidence" value="ECO:0007669"/>
    <property type="project" value="InterPro"/>
</dbReference>
<dbReference type="Proteomes" id="UP000828390">
    <property type="component" value="Unassembled WGS sequence"/>
</dbReference>
<feature type="signal peptide" evidence="2">
    <location>
        <begin position="1"/>
        <end position="22"/>
    </location>
</feature>
<dbReference type="InterPro" id="IPR000742">
    <property type="entry name" value="EGF"/>
</dbReference>
<reference evidence="4" key="2">
    <citation type="submission" date="2020-11" db="EMBL/GenBank/DDBJ databases">
        <authorList>
            <person name="McCartney M.A."/>
            <person name="Auch B."/>
            <person name="Kono T."/>
            <person name="Mallez S."/>
            <person name="Becker A."/>
            <person name="Gohl D.M."/>
            <person name="Silverstein K.A.T."/>
            <person name="Koren S."/>
            <person name="Bechman K.B."/>
            <person name="Herman A."/>
            <person name="Abrahante J.E."/>
            <person name="Garbe J."/>
        </authorList>
    </citation>
    <scope>NUCLEOTIDE SEQUENCE</scope>
    <source>
        <strain evidence="4">Duluth1</strain>
        <tissue evidence="4">Whole animal</tissue>
    </source>
</reference>
<feature type="domain" description="EGF-like" evidence="3">
    <location>
        <begin position="570"/>
        <end position="598"/>
    </location>
</feature>
<dbReference type="PANTHER" id="PTHR24043">
    <property type="entry name" value="SCAVENGER RECEPTOR CLASS F"/>
    <property type="match status" value="1"/>
</dbReference>
<feature type="domain" description="EGF-like" evidence="3">
    <location>
        <begin position="133"/>
        <end position="165"/>
    </location>
</feature>
<dbReference type="InterPro" id="IPR042635">
    <property type="entry name" value="MEGF10/SREC1/2-like"/>
</dbReference>
<feature type="domain" description="EGF-like" evidence="3">
    <location>
        <begin position="204"/>
        <end position="237"/>
    </location>
</feature>
<keyword evidence="1" id="KW-0245">EGF-like domain</keyword>
<dbReference type="AlphaFoldDB" id="A0A9D4RNE5"/>
<feature type="domain" description="EGF-like" evidence="3">
    <location>
        <begin position="341"/>
        <end position="376"/>
    </location>
</feature>
<accession>A0A9D4RNE5</accession>
<gene>
    <name evidence="4" type="ORF">DPMN_038634</name>
</gene>
<name>A0A9D4RNE5_DREPO</name>
<feature type="domain" description="EGF-like" evidence="3">
    <location>
        <begin position="712"/>
        <end position="743"/>
    </location>
</feature>
<dbReference type="SMART" id="SM00181">
    <property type="entry name" value="EGF"/>
    <property type="match status" value="12"/>
</dbReference>
<evidence type="ECO:0000256" key="1">
    <source>
        <dbReference type="ARBA" id="ARBA00022536"/>
    </source>
</evidence>
<feature type="domain" description="EGF-like" evidence="3">
    <location>
        <begin position="756"/>
        <end position="791"/>
    </location>
</feature>
<feature type="domain" description="EGF-like" evidence="3">
    <location>
        <begin position="859"/>
        <end position="887"/>
    </location>
</feature>
<feature type="domain" description="EGF-like" evidence="3">
    <location>
        <begin position="678"/>
        <end position="710"/>
    </location>
</feature>
<dbReference type="PANTHER" id="PTHR24043:SF8">
    <property type="entry name" value="EGF-LIKE DOMAIN-CONTAINING PROTEIN"/>
    <property type="match status" value="1"/>
</dbReference>
<comment type="caution">
    <text evidence="4">The sequence shown here is derived from an EMBL/GenBank/DDBJ whole genome shotgun (WGS) entry which is preliminary data.</text>
</comment>
<evidence type="ECO:0000259" key="3">
    <source>
        <dbReference type="SMART" id="SM00181"/>
    </source>
</evidence>
<protein>
    <recommendedName>
        <fullName evidence="3">EGF-like domain-containing protein</fullName>
    </recommendedName>
</protein>
<dbReference type="EMBL" id="JAIWYP010000002">
    <property type="protein sequence ID" value="KAH3875371.1"/>
    <property type="molecule type" value="Genomic_DNA"/>
</dbReference>
<organism evidence="4 5">
    <name type="scientific">Dreissena polymorpha</name>
    <name type="common">Zebra mussel</name>
    <name type="synonym">Mytilus polymorpha</name>
    <dbReference type="NCBI Taxonomy" id="45954"/>
    <lineage>
        <taxon>Eukaryota</taxon>
        <taxon>Metazoa</taxon>
        <taxon>Spiralia</taxon>
        <taxon>Lophotrochozoa</taxon>
        <taxon>Mollusca</taxon>
        <taxon>Bivalvia</taxon>
        <taxon>Autobranchia</taxon>
        <taxon>Heteroconchia</taxon>
        <taxon>Euheterodonta</taxon>
        <taxon>Imparidentia</taxon>
        <taxon>Neoheterodontei</taxon>
        <taxon>Myida</taxon>
        <taxon>Dreissenoidea</taxon>
        <taxon>Dreissenidae</taxon>
        <taxon>Dreissena</taxon>
    </lineage>
</organism>
<keyword evidence="2" id="KW-0732">Signal</keyword>
<feature type="domain" description="EGF-like" evidence="3">
    <location>
        <begin position="538"/>
        <end position="568"/>
    </location>
</feature>
<feature type="domain" description="EGF-like" evidence="3">
    <location>
        <begin position="273"/>
        <end position="306"/>
    </location>
</feature>
<evidence type="ECO:0000256" key="2">
    <source>
        <dbReference type="SAM" id="SignalP"/>
    </source>
</evidence>
<feature type="domain" description="EGF-like" evidence="3">
    <location>
        <begin position="238"/>
        <end position="271"/>
    </location>
</feature>
<proteinExistence type="predicted"/>